<dbReference type="PROSITE" id="PS50110">
    <property type="entry name" value="RESPONSE_REGULATORY"/>
    <property type="match status" value="1"/>
</dbReference>
<dbReference type="Gene3D" id="3.40.50.2300">
    <property type="match status" value="1"/>
</dbReference>
<feature type="modified residue" description="4-aspartylphosphate" evidence="2">
    <location>
        <position position="60"/>
    </location>
</feature>
<dbReference type="OrthoDB" id="5294513at2"/>
<keyword evidence="1 2" id="KW-0597">Phosphoprotein</keyword>
<feature type="domain" description="Response regulatory" evidence="3">
    <location>
        <begin position="3"/>
        <end position="125"/>
    </location>
</feature>
<accession>A0A150WW08</accession>
<dbReference type="InterPro" id="IPR001789">
    <property type="entry name" value="Sig_transdc_resp-reg_receiver"/>
</dbReference>
<dbReference type="InterPro" id="IPR050595">
    <property type="entry name" value="Bact_response_regulator"/>
</dbReference>
<dbReference type="SMART" id="SM00448">
    <property type="entry name" value="REC"/>
    <property type="match status" value="1"/>
</dbReference>
<dbReference type="SUPFAM" id="SSF52172">
    <property type="entry name" value="CheY-like"/>
    <property type="match status" value="1"/>
</dbReference>
<name>A0A150WW08_BDEBC</name>
<sequence>MIHIVIVDDEADTHLLYKLKFKKLFATLGELNLVSFLGAQECLDYLQRKDIPHVDLVLSDINMPGMDGFELLQKIHEMDSTIPVYMVSAYESPEYRIKADSLGASRFLSKPVDFHLLVEMLRKDLTILPS</sequence>
<dbReference type="PANTHER" id="PTHR44591:SF3">
    <property type="entry name" value="RESPONSE REGULATORY DOMAIN-CONTAINING PROTEIN"/>
    <property type="match status" value="1"/>
</dbReference>
<organism evidence="4 5">
    <name type="scientific">Bdellovibrio bacteriovorus</name>
    <dbReference type="NCBI Taxonomy" id="959"/>
    <lineage>
        <taxon>Bacteria</taxon>
        <taxon>Pseudomonadati</taxon>
        <taxon>Bdellovibrionota</taxon>
        <taxon>Bdellovibrionia</taxon>
        <taxon>Bdellovibrionales</taxon>
        <taxon>Pseudobdellovibrionaceae</taxon>
        <taxon>Bdellovibrio</taxon>
    </lineage>
</organism>
<proteinExistence type="predicted"/>
<dbReference type="Proteomes" id="UP000075391">
    <property type="component" value="Unassembled WGS sequence"/>
</dbReference>
<dbReference type="EMBL" id="LUKF01000001">
    <property type="protein sequence ID" value="KYG70700.1"/>
    <property type="molecule type" value="Genomic_DNA"/>
</dbReference>
<protein>
    <recommendedName>
        <fullName evidence="3">Response regulatory domain-containing protein</fullName>
    </recommendedName>
</protein>
<evidence type="ECO:0000313" key="4">
    <source>
        <dbReference type="EMBL" id="KYG70700.1"/>
    </source>
</evidence>
<dbReference type="InterPro" id="IPR011006">
    <property type="entry name" value="CheY-like_superfamily"/>
</dbReference>
<reference evidence="4 5" key="1">
    <citation type="submission" date="2016-03" db="EMBL/GenBank/DDBJ databases">
        <authorList>
            <person name="Ploux O."/>
        </authorList>
    </citation>
    <scope>NUCLEOTIDE SEQUENCE [LARGE SCALE GENOMIC DNA]</scope>
    <source>
        <strain evidence="4 5">BER2</strain>
    </source>
</reference>
<evidence type="ECO:0000256" key="1">
    <source>
        <dbReference type="ARBA" id="ARBA00022553"/>
    </source>
</evidence>
<evidence type="ECO:0000313" key="5">
    <source>
        <dbReference type="Proteomes" id="UP000075391"/>
    </source>
</evidence>
<gene>
    <name evidence="4" type="ORF">AZI85_01855</name>
</gene>
<evidence type="ECO:0000259" key="3">
    <source>
        <dbReference type="PROSITE" id="PS50110"/>
    </source>
</evidence>
<dbReference type="Pfam" id="PF00072">
    <property type="entry name" value="Response_reg"/>
    <property type="match status" value="1"/>
</dbReference>
<dbReference type="AlphaFoldDB" id="A0A150WW08"/>
<dbReference type="RefSeq" id="WP_063242470.1">
    <property type="nucleotide sequence ID" value="NZ_CP168967.1"/>
</dbReference>
<evidence type="ECO:0000256" key="2">
    <source>
        <dbReference type="PROSITE-ProRule" id="PRU00169"/>
    </source>
</evidence>
<comment type="caution">
    <text evidence="4">The sequence shown here is derived from an EMBL/GenBank/DDBJ whole genome shotgun (WGS) entry which is preliminary data.</text>
</comment>
<dbReference type="GO" id="GO:0000160">
    <property type="term" value="P:phosphorelay signal transduction system"/>
    <property type="evidence" value="ECO:0007669"/>
    <property type="project" value="InterPro"/>
</dbReference>
<dbReference type="PANTHER" id="PTHR44591">
    <property type="entry name" value="STRESS RESPONSE REGULATOR PROTEIN 1"/>
    <property type="match status" value="1"/>
</dbReference>